<keyword evidence="6 7" id="KW-0472">Membrane</keyword>
<dbReference type="Pfam" id="PF00375">
    <property type="entry name" value="SDF"/>
    <property type="match status" value="1"/>
</dbReference>
<evidence type="ECO:0000256" key="3">
    <source>
        <dbReference type="ARBA" id="ARBA00022475"/>
    </source>
</evidence>
<comment type="subcellular location">
    <subcellularLocation>
        <location evidence="1">Cell membrane</location>
        <topology evidence="1">Multi-pass membrane protein</topology>
    </subcellularLocation>
</comment>
<reference evidence="8 9" key="1">
    <citation type="submission" date="2019-12" db="EMBL/GenBank/DDBJ databases">
        <authorList>
            <person name="Feng G."/>
            <person name="Zhu H."/>
        </authorList>
    </citation>
    <scope>NUCLEOTIDE SEQUENCE [LARGE SCALE GENOMIC DNA]</scope>
    <source>
        <strain evidence="8 9">FGD1</strain>
    </source>
</reference>
<dbReference type="PANTHER" id="PTHR42865">
    <property type="entry name" value="PROTON/GLUTAMATE-ASPARTATE SYMPORTER"/>
    <property type="match status" value="1"/>
</dbReference>
<comment type="caution">
    <text evidence="8">The sequence shown here is derived from an EMBL/GenBank/DDBJ whole genome shotgun (WGS) entry which is preliminary data.</text>
</comment>
<evidence type="ECO:0000256" key="5">
    <source>
        <dbReference type="ARBA" id="ARBA00022989"/>
    </source>
</evidence>
<evidence type="ECO:0000256" key="2">
    <source>
        <dbReference type="ARBA" id="ARBA00022448"/>
    </source>
</evidence>
<keyword evidence="9" id="KW-1185">Reference proteome</keyword>
<dbReference type="RefSeq" id="WP_160984210.1">
    <property type="nucleotide sequence ID" value="NZ_WVTD01000001.1"/>
</dbReference>
<dbReference type="GO" id="GO:0015293">
    <property type="term" value="F:symporter activity"/>
    <property type="evidence" value="ECO:0007669"/>
    <property type="project" value="UniProtKB-KW"/>
</dbReference>
<dbReference type="PRINTS" id="PR00173">
    <property type="entry name" value="EDTRNSPORT"/>
</dbReference>
<keyword evidence="5 7" id="KW-1133">Transmembrane helix</keyword>
<dbReference type="GO" id="GO:0005886">
    <property type="term" value="C:plasma membrane"/>
    <property type="evidence" value="ECO:0007669"/>
    <property type="project" value="UniProtKB-SubCell"/>
</dbReference>
<dbReference type="InterPro" id="IPR001991">
    <property type="entry name" value="Na-dicarboxylate_symporter"/>
</dbReference>
<feature type="transmembrane region" description="Helical" evidence="7">
    <location>
        <begin position="98"/>
        <end position="120"/>
    </location>
</feature>
<evidence type="ECO:0000313" key="9">
    <source>
        <dbReference type="Proteomes" id="UP000465810"/>
    </source>
</evidence>
<keyword evidence="2" id="KW-0813">Transport</keyword>
<keyword evidence="4 7" id="KW-0812">Transmembrane</keyword>
<name>A0A7X4K6Q9_9SPHN</name>
<dbReference type="Gene3D" id="1.10.3860.10">
    <property type="entry name" value="Sodium:dicarboxylate symporter"/>
    <property type="match status" value="1"/>
</dbReference>
<evidence type="ECO:0000256" key="1">
    <source>
        <dbReference type="ARBA" id="ARBA00004651"/>
    </source>
</evidence>
<keyword evidence="3" id="KW-1003">Cell membrane</keyword>
<accession>A0A7X4K6Q9</accession>
<feature type="transmembrane region" description="Helical" evidence="7">
    <location>
        <begin position="25"/>
        <end position="47"/>
    </location>
</feature>
<dbReference type="AlphaFoldDB" id="A0A7X4K6Q9"/>
<feature type="transmembrane region" description="Helical" evidence="7">
    <location>
        <begin position="189"/>
        <end position="222"/>
    </location>
</feature>
<dbReference type="InterPro" id="IPR036458">
    <property type="entry name" value="Na:dicarbo_symporter_sf"/>
</dbReference>
<evidence type="ECO:0000313" key="8">
    <source>
        <dbReference type="EMBL" id="MYL96488.1"/>
    </source>
</evidence>
<evidence type="ECO:0000256" key="6">
    <source>
        <dbReference type="ARBA" id="ARBA00023136"/>
    </source>
</evidence>
<evidence type="ECO:0000256" key="4">
    <source>
        <dbReference type="ARBA" id="ARBA00022692"/>
    </source>
</evidence>
<dbReference type="EMBL" id="WVTD01000001">
    <property type="protein sequence ID" value="MYL96488.1"/>
    <property type="molecule type" value="Genomic_DNA"/>
</dbReference>
<feature type="transmembrane region" description="Helical" evidence="7">
    <location>
        <begin position="67"/>
        <end position="86"/>
    </location>
</feature>
<feature type="transmembrane region" description="Helical" evidence="7">
    <location>
        <begin position="155"/>
        <end position="177"/>
    </location>
</feature>
<organism evidence="8 9">
    <name type="scientific">Novosphingobium silvae</name>
    <dbReference type="NCBI Taxonomy" id="2692619"/>
    <lineage>
        <taxon>Bacteria</taxon>
        <taxon>Pseudomonadati</taxon>
        <taxon>Pseudomonadota</taxon>
        <taxon>Alphaproteobacteria</taxon>
        <taxon>Sphingomonadales</taxon>
        <taxon>Sphingomonadaceae</taxon>
        <taxon>Novosphingobium</taxon>
    </lineage>
</organism>
<feature type="transmembrane region" description="Helical" evidence="7">
    <location>
        <begin position="234"/>
        <end position="255"/>
    </location>
</feature>
<dbReference type="Proteomes" id="UP000465810">
    <property type="component" value="Unassembled WGS sequence"/>
</dbReference>
<dbReference type="SUPFAM" id="SSF118215">
    <property type="entry name" value="Proton glutamate symport protein"/>
    <property type="match status" value="1"/>
</dbReference>
<feature type="transmembrane region" description="Helical" evidence="7">
    <location>
        <begin position="371"/>
        <end position="391"/>
    </location>
</feature>
<feature type="transmembrane region" description="Helical" evidence="7">
    <location>
        <begin position="339"/>
        <end position="359"/>
    </location>
</feature>
<sequence length="428" mass="43228">MTASSTPPSPSTGASRIPEIRVPGVLTLLGLVAGLLIGLAIAGRPFAPDVLSVTGPVGSLWLQGLQMTILPLVAGLLFSGIVETVAAARAGPMARRTLGIIVGFLAFSATLGAVLMPLLLDLFPVPAGINFQHGEDPGKVPGIADFLSSLLPENVISAAAGNAMLPVIVFVALFAFASTRLGDEPRRALAVLFEGLAGAMMVVIGWVLGLAPIGVFALGLTLGVRSGGAALGALAHYIVLMITVGSVVMIAGYIIASTVGRKRLGAFAAAMLPAQVVAISTQSSLATLPSMLGSSHRLGVSSTTSEFALPLAVTLFRATGPAMNMAVAIYAAKLAGLELTTAALAAGTFVAFATTFGAVSLPGTISFVSSIGPIAAAMGVPLWPLGVLVAVEVLPDLMRTLGNVTMDVALTTAVDAGEKDPPTRETIH</sequence>
<protein>
    <submittedName>
        <fullName evidence="8">Cation:dicarboxylase symporter family transporter</fullName>
    </submittedName>
</protein>
<gene>
    <name evidence="8" type="ORF">GR702_01695</name>
</gene>
<evidence type="ECO:0000256" key="7">
    <source>
        <dbReference type="SAM" id="Phobius"/>
    </source>
</evidence>
<dbReference type="PANTHER" id="PTHR42865:SF7">
    <property type="entry name" value="PROTON_GLUTAMATE-ASPARTATE SYMPORTER"/>
    <property type="match status" value="1"/>
</dbReference>
<proteinExistence type="predicted"/>